<dbReference type="Pfam" id="PF08240">
    <property type="entry name" value="ADH_N"/>
    <property type="match status" value="1"/>
</dbReference>
<dbReference type="CDD" id="cd05289">
    <property type="entry name" value="MDR_like_2"/>
    <property type="match status" value="1"/>
</dbReference>
<dbReference type="PANTHER" id="PTHR43482">
    <property type="entry name" value="PROTEIN AST1-RELATED"/>
    <property type="match status" value="1"/>
</dbReference>
<dbReference type="AlphaFoldDB" id="A0A9Q0BEP7"/>
<evidence type="ECO:0000259" key="1">
    <source>
        <dbReference type="SMART" id="SM00829"/>
    </source>
</evidence>
<dbReference type="GO" id="GO:0016491">
    <property type="term" value="F:oxidoreductase activity"/>
    <property type="evidence" value="ECO:0007669"/>
    <property type="project" value="InterPro"/>
</dbReference>
<sequence length="322" mass="33998">MKAVQILGDISSPRIVTNDDMPTPSPSGSEILIKVHAAGITGDAVTWPEIYATPSRIPGHEISGTVAALGPDYLGPLAVNQEVFGMLSADRGQGQAEYAICSAAEIAPMPSSISHAEAAVLPIPLLTAWETIVDHGKITPSTKVLLTGASGAVGSVFVQLVSLLTGAHTIALASAQNHEALRKHGAENVVDYKAAGWEKSIGKFDVVFDTVGGDILTKTWDAVADDGIVVTVGDPPPAWAFGRGKAVEAETRPGVRYMHFIVSPDAERLAEASSFIHSGRMKPLAVQSFGFGDAVEGWTYAQQRNRGKKAVIVFDVYNCKRD</sequence>
<accession>A0A9Q0BEP7</accession>
<dbReference type="EMBL" id="JAGIXG020000021">
    <property type="protein sequence ID" value="KAI6781459.1"/>
    <property type="molecule type" value="Genomic_DNA"/>
</dbReference>
<keyword evidence="3" id="KW-1185">Reference proteome</keyword>
<reference evidence="2" key="1">
    <citation type="journal article" date="2021" name="J Fungi (Basel)">
        <title>Genomic and Metabolomic Analyses of the Marine Fungus Emericellopsis cladophorae: Insights into Saltwater Adaptability Mechanisms and Its Biosynthetic Potential.</title>
        <authorList>
            <person name="Goncalves M.F.M."/>
            <person name="Hilario S."/>
            <person name="Van de Peer Y."/>
            <person name="Esteves A.C."/>
            <person name="Alves A."/>
        </authorList>
    </citation>
    <scope>NUCLEOTIDE SEQUENCE</scope>
    <source>
        <strain evidence="2">MUM 19.33</strain>
    </source>
</reference>
<dbReference type="InterPro" id="IPR052585">
    <property type="entry name" value="Lipid_raft_assoc_Zn_ADH"/>
</dbReference>
<evidence type="ECO:0000313" key="3">
    <source>
        <dbReference type="Proteomes" id="UP001055219"/>
    </source>
</evidence>
<dbReference type="GeneID" id="75827940"/>
<dbReference type="SUPFAM" id="SSF51735">
    <property type="entry name" value="NAD(P)-binding Rossmann-fold domains"/>
    <property type="match status" value="1"/>
</dbReference>
<dbReference type="RefSeq" id="XP_051362315.1">
    <property type="nucleotide sequence ID" value="XM_051506297.1"/>
</dbReference>
<dbReference type="Gene3D" id="3.40.50.720">
    <property type="entry name" value="NAD(P)-binding Rossmann-like Domain"/>
    <property type="match status" value="1"/>
</dbReference>
<feature type="domain" description="Enoyl reductase (ER)" evidence="1">
    <location>
        <begin position="8"/>
        <end position="311"/>
    </location>
</feature>
<proteinExistence type="predicted"/>
<comment type="caution">
    <text evidence="2">The sequence shown here is derived from an EMBL/GenBank/DDBJ whole genome shotgun (WGS) entry which is preliminary data.</text>
</comment>
<dbReference type="InterPro" id="IPR011032">
    <property type="entry name" value="GroES-like_sf"/>
</dbReference>
<dbReference type="SUPFAM" id="SSF50129">
    <property type="entry name" value="GroES-like"/>
    <property type="match status" value="1"/>
</dbReference>
<protein>
    <recommendedName>
        <fullName evidence="1">Enoyl reductase (ER) domain-containing protein</fullName>
    </recommendedName>
</protein>
<evidence type="ECO:0000313" key="2">
    <source>
        <dbReference type="EMBL" id="KAI6781459.1"/>
    </source>
</evidence>
<dbReference type="InterPro" id="IPR013154">
    <property type="entry name" value="ADH-like_N"/>
</dbReference>
<organism evidence="2 3">
    <name type="scientific">Emericellopsis cladophorae</name>
    <dbReference type="NCBI Taxonomy" id="2686198"/>
    <lineage>
        <taxon>Eukaryota</taxon>
        <taxon>Fungi</taxon>
        <taxon>Dikarya</taxon>
        <taxon>Ascomycota</taxon>
        <taxon>Pezizomycotina</taxon>
        <taxon>Sordariomycetes</taxon>
        <taxon>Hypocreomycetidae</taxon>
        <taxon>Hypocreales</taxon>
        <taxon>Bionectriaceae</taxon>
        <taxon>Emericellopsis</taxon>
    </lineage>
</organism>
<dbReference type="SMART" id="SM00829">
    <property type="entry name" value="PKS_ER"/>
    <property type="match status" value="1"/>
</dbReference>
<reference evidence="2" key="2">
    <citation type="submission" date="2022-07" db="EMBL/GenBank/DDBJ databases">
        <authorList>
            <person name="Goncalves M.F.M."/>
            <person name="Hilario S."/>
            <person name="Van De Peer Y."/>
            <person name="Esteves A.C."/>
            <person name="Alves A."/>
        </authorList>
    </citation>
    <scope>NUCLEOTIDE SEQUENCE</scope>
    <source>
        <strain evidence="2">MUM 19.33</strain>
    </source>
</reference>
<dbReference type="PANTHER" id="PTHR43482:SF4">
    <property type="entry name" value="ALCOHOL DEHYDROGENASE, PUTATIVE (AFU_ORTHOLOGUE AFUA_7G06260)-RELATED"/>
    <property type="match status" value="1"/>
</dbReference>
<dbReference type="InterPro" id="IPR036291">
    <property type="entry name" value="NAD(P)-bd_dom_sf"/>
</dbReference>
<name>A0A9Q0BEP7_9HYPO</name>
<dbReference type="Pfam" id="PF13602">
    <property type="entry name" value="ADH_zinc_N_2"/>
    <property type="match status" value="1"/>
</dbReference>
<dbReference type="Proteomes" id="UP001055219">
    <property type="component" value="Unassembled WGS sequence"/>
</dbReference>
<gene>
    <name evidence="2" type="ORF">J7T54_001421</name>
</gene>
<dbReference type="InterPro" id="IPR020843">
    <property type="entry name" value="ER"/>
</dbReference>
<dbReference type="OrthoDB" id="3509362at2759"/>
<dbReference type="Gene3D" id="3.90.180.10">
    <property type="entry name" value="Medium-chain alcohol dehydrogenases, catalytic domain"/>
    <property type="match status" value="1"/>
</dbReference>